<dbReference type="Proteomes" id="UP000257109">
    <property type="component" value="Unassembled WGS sequence"/>
</dbReference>
<evidence type="ECO:0000259" key="1">
    <source>
        <dbReference type="Pfam" id="PF07727"/>
    </source>
</evidence>
<organism evidence="2 3">
    <name type="scientific">Mucuna pruriens</name>
    <name type="common">Velvet bean</name>
    <name type="synonym">Dolichos pruriens</name>
    <dbReference type="NCBI Taxonomy" id="157652"/>
    <lineage>
        <taxon>Eukaryota</taxon>
        <taxon>Viridiplantae</taxon>
        <taxon>Streptophyta</taxon>
        <taxon>Embryophyta</taxon>
        <taxon>Tracheophyta</taxon>
        <taxon>Spermatophyta</taxon>
        <taxon>Magnoliopsida</taxon>
        <taxon>eudicotyledons</taxon>
        <taxon>Gunneridae</taxon>
        <taxon>Pentapetalae</taxon>
        <taxon>rosids</taxon>
        <taxon>fabids</taxon>
        <taxon>Fabales</taxon>
        <taxon>Fabaceae</taxon>
        <taxon>Papilionoideae</taxon>
        <taxon>50 kb inversion clade</taxon>
        <taxon>NPAAA clade</taxon>
        <taxon>indigoferoid/millettioid clade</taxon>
        <taxon>Phaseoleae</taxon>
        <taxon>Mucuna</taxon>
    </lineage>
</organism>
<dbReference type="Pfam" id="PF07727">
    <property type="entry name" value="RVT_2"/>
    <property type="match status" value="1"/>
</dbReference>
<proteinExistence type="predicted"/>
<dbReference type="AlphaFoldDB" id="A0A371FH45"/>
<sequence>MKTYHPIQQILGNVEDRIKTRSTFNDQAQMTMLSEVEPKNIEETLLDVGWILAMQEKNDIWKLVSPPNDKSIIGTKLIFKNKLDENGKIIHNKVRLVAQDYSQQEEIKFTEILSLVARLEAIHIFLSFAAHYNMRLHQIDVIFTFMNGIINEEALCWLKKAPHVWHEKLSSFLMTNGFQRGKVDTTLIHKNYD</sequence>
<evidence type="ECO:0000313" key="3">
    <source>
        <dbReference type="Proteomes" id="UP000257109"/>
    </source>
</evidence>
<comment type="caution">
    <text evidence="2">The sequence shown here is derived from an EMBL/GenBank/DDBJ whole genome shotgun (WGS) entry which is preliminary data.</text>
</comment>
<dbReference type="InterPro" id="IPR013103">
    <property type="entry name" value="RVT_2"/>
</dbReference>
<dbReference type="EMBL" id="QJKJ01009127">
    <property type="protein sequence ID" value="RDX77619.1"/>
    <property type="molecule type" value="Genomic_DNA"/>
</dbReference>
<reference evidence="2" key="1">
    <citation type="submission" date="2018-05" db="EMBL/GenBank/DDBJ databases">
        <title>Draft genome of Mucuna pruriens seed.</title>
        <authorList>
            <person name="Nnadi N.E."/>
            <person name="Vos R."/>
            <person name="Hasami M.H."/>
            <person name="Devisetty U.K."/>
            <person name="Aguiy J.C."/>
        </authorList>
    </citation>
    <scope>NUCLEOTIDE SEQUENCE [LARGE SCALE GENOMIC DNA]</scope>
    <source>
        <strain evidence="2">JCA_2017</strain>
    </source>
</reference>
<protein>
    <submittedName>
        <fullName evidence="2">Mitochondrial protein</fullName>
    </submittedName>
</protein>
<name>A0A371FH45_MUCPR</name>
<feature type="non-terminal residue" evidence="2">
    <location>
        <position position="1"/>
    </location>
</feature>
<keyword evidence="3" id="KW-1185">Reference proteome</keyword>
<feature type="domain" description="Reverse transcriptase Ty1/copia-type" evidence="1">
    <location>
        <begin position="58"/>
        <end position="153"/>
    </location>
</feature>
<dbReference type="STRING" id="157652.A0A371FH45"/>
<gene>
    <name evidence="2" type="ORF">CR513_42223</name>
</gene>
<evidence type="ECO:0000313" key="2">
    <source>
        <dbReference type="EMBL" id="RDX77619.1"/>
    </source>
</evidence>
<accession>A0A371FH45</accession>
<dbReference type="OrthoDB" id="8048545at2759"/>